<dbReference type="EMBL" id="LHPF02000041">
    <property type="protein sequence ID" value="PSC68159.1"/>
    <property type="molecule type" value="Genomic_DNA"/>
</dbReference>
<feature type="coiled-coil region" evidence="1">
    <location>
        <begin position="1703"/>
        <end position="1730"/>
    </location>
</feature>
<feature type="compositionally biased region" description="Low complexity" evidence="2">
    <location>
        <begin position="1364"/>
        <end position="1381"/>
    </location>
</feature>
<feature type="coiled-coil region" evidence="1">
    <location>
        <begin position="453"/>
        <end position="480"/>
    </location>
</feature>
<dbReference type="InterPro" id="IPR057537">
    <property type="entry name" value="C2_C2CD3_N"/>
</dbReference>
<feature type="compositionally biased region" description="Low complexity" evidence="2">
    <location>
        <begin position="1476"/>
        <end position="1502"/>
    </location>
</feature>
<evidence type="ECO:0000256" key="1">
    <source>
        <dbReference type="SAM" id="Coils"/>
    </source>
</evidence>
<feature type="region of interest" description="Disordered" evidence="2">
    <location>
        <begin position="1176"/>
        <end position="1206"/>
    </location>
</feature>
<reference evidence="4 5" key="1">
    <citation type="journal article" date="2018" name="Plant J.">
        <title>Genome sequences of Chlorella sorokiniana UTEX 1602 and Micractinium conductrix SAG 241.80: implications to maltose excretion by a green alga.</title>
        <authorList>
            <person name="Arriola M.B."/>
            <person name="Velmurugan N."/>
            <person name="Zhang Y."/>
            <person name="Plunkett M.H."/>
            <person name="Hondzo H."/>
            <person name="Barney B.M."/>
        </authorList>
    </citation>
    <scope>NUCLEOTIDE SEQUENCE [LARGE SCALE GENOMIC DNA]</scope>
    <source>
        <strain evidence="4 5">SAG 241.80</strain>
    </source>
</reference>
<dbReference type="OrthoDB" id="515930at2759"/>
<feature type="domain" description="C2" evidence="3">
    <location>
        <begin position="884"/>
        <end position="1045"/>
    </location>
</feature>
<feature type="compositionally biased region" description="Low complexity" evidence="2">
    <location>
        <begin position="1748"/>
        <end position="1757"/>
    </location>
</feature>
<sequence>MQRSQIALPPLVEGAARGALRVWLGAPAWNAAAPADLKRRPLVARITFWGDDTAGEVLTLPAAAVDGGGSGGGVPPASVEFELRTGPKYVARYLHDMGCLAISLEAAAPDSSGSSSNGSGTCRPCGSQASTAAAPAQQPPTATLAATSVALAALDAHAPIDGHFPLSLPNAETGAAGAVVGTLLVRLQLEYHTALVSSFELNECLAEHLAEGGAAARTGTAVAAAARPAGAAAGAAAAEDALGAPDVCTQLAAALIDREGAAAAMQQVAAGEGHDGEPLLQAEQLDELLPLLLPGASNQQLEYAAAVLQPFNNGVGVGAATTLDEVAAAAERCATVERSLRHQPAAEATRCLRQLAAALGSRSLDLAAAFAAADGQRLPLAQLGPLLQRLHPAVSEEEARCLLALLAGQQPSGGARGAGSCGVTLPALKAVLAAVLEAQQFPTADDMERQVEAAAARQAKEAAAAAAAAVEEQAREKRQAQVLRVQLAALQLAVGGSGSPGSVRCVVKPLQAGGAAQQLTLPVSADAACHVEVAVPAGAQQGSPPLLPPYLFLELWRHSGRLLGVAKVPLLQPGCSATTGGAALPAVVAEGRQVVDNILEGQQAGSLYVAVVLQRRGAAAQAAARVHAFTVNIRSAHRLPSVAAYAAAGLRAPDGRVLRYSFPGEPDALQTSEVPCCSNPSFEARASHEMLLPAAQSIGPLLHDGLLRFELFDVWADRPARQQHGWAALPLAELGSLASEAAQSSCATTGARTASRLLLLPLCTEYDVPEQADAAAAAGSPARAPSLKVEIEYKAQLCIMDAAEAAAAAAEAAAAAAEAAAAAAARPAGSRAKQHNAGNGAASGGESDEENSLLLANRSQPRQSQPPVALERHLPALPAPAPAPAAAPTLPPPPPSEPFVPATLEVEVVRACGLAAAVREAAAAASDGALAASLARAAAVGPHAFARLALFPAEPGLQAVAPPLQTAFVPQSLCPAWRAMHSYQVQLTSAMLAALATQSLRVEVWHRCPRAGPGSSGRPQEVLLGSAAAALLDVLRKPQGLRCWLPLSPDAGSSSSGAFNGGAVEVAVRLAALCGLSAAGNASAGCPQEPLLLRCPQAAALVPSTQRAALLLPAGDGFAGQAAVLAVHLDLLTPPSSRGSRPKADRFFCRYTLPGTAATCSASSVTTAARMLSSLGGTPVRPAAPSRRRSSGGGGAAAPEGGGEQQQWAAKLRHTAFFEVRADSALVATLLQTPLCVSVFKQAASSGTAAGGAARAAVLVGTAELDLSPLCWPAAGTAQQHRSAGGVLPLVNDAAAAQGGGSLAARVELQLAPNTSAAQQAAGAAAVGADTTNEVWQLEGQPLPPAVLLAASQPTGAAQHEPRLQQQQPLQQPAQQPAQQQCHDASSDDEELLEHCRQLTAAGTAANATVPAAASSSTASGSGSGSRAGSETPEACSTRQQQQQQTTEPAAGANAPPEQQQETGSASGPSSVGQLPAGTPAAGSSAAPASPAAQRQQQVAAEQRQEPGVEEASGALLVRFETALNLPESLPGSSGSAGSRGAYGSPYLAFGEAVWQGRRWRTRAVPVHAVEAAELCGTAVWHQELEVGPAAAAAWAVGAGAGGPSLLLNVWAAAAGSDASSAAAVPPDRLLGCVTLDLSGLGAGGEQHGWFGLVDAQQAQRGQLKAAVSADDFLRRHLLQQQQEGFTACAAGIGSVAGGQQPEEQHEDLMQQLQVQLQGLESLSQRLAAAPPLAATAAPTAAPPAPAPSQASVAPQTGQPQAGRPEAMYLRDLPASDDDDAPPFDARQVGCAWSGSDSDGDLALLGVAIEGAVSPGFSDVELAEEEEQRSRPPRQPVLLSQDWMFDISRPSAAEREAAEAEEAAAAAAAASGTQEQEQRRQRVSFSGGVLPSSFLGGAP</sequence>
<accession>A0A2P6V235</accession>
<keyword evidence="5" id="KW-1185">Reference proteome</keyword>
<feature type="region of interest" description="Disordered" evidence="2">
    <location>
        <begin position="1734"/>
        <end position="1792"/>
    </location>
</feature>
<feature type="region of interest" description="Disordered" evidence="2">
    <location>
        <begin position="1353"/>
        <end position="1392"/>
    </location>
</feature>
<organism evidence="4 5">
    <name type="scientific">Micractinium conductrix</name>
    <dbReference type="NCBI Taxonomy" id="554055"/>
    <lineage>
        <taxon>Eukaryota</taxon>
        <taxon>Viridiplantae</taxon>
        <taxon>Chlorophyta</taxon>
        <taxon>core chlorophytes</taxon>
        <taxon>Trebouxiophyceae</taxon>
        <taxon>Chlorellales</taxon>
        <taxon>Chlorellaceae</taxon>
        <taxon>Chlorella clade</taxon>
        <taxon>Micractinium</taxon>
    </lineage>
</organism>
<feature type="compositionally biased region" description="Low complexity" evidence="2">
    <location>
        <begin position="127"/>
        <end position="139"/>
    </location>
</feature>
<evidence type="ECO:0000259" key="3">
    <source>
        <dbReference type="PROSITE" id="PS50004"/>
    </source>
</evidence>
<feature type="region of interest" description="Disordered" evidence="2">
    <location>
        <begin position="112"/>
        <end position="139"/>
    </location>
</feature>
<feature type="region of interest" description="Disordered" evidence="2">
    <location>
        <begin position="827"/>
        <end position="851"/>
    </location>
</feature>
<feature type="compositionally biased region" description="Gly residues" evidence="2">
    <location>
        <begin position="1191"/>
        <end position="1204"/>
    </location>
</feature>
<evidence type="ECO:0000256" key="2">
    <source>
        <dbReference type="SAM" id="MobiDB-lite"/>
    </source>
</evidence>
<dbReference type="Proteomes" id="UP000239649">
    <property type="component" value="Unassembled WGS sequence"/>
</dbReference>
<dbReference type="InterPro" id="IPR000008">
    <property type="entry name" value="C2_dom"/>
</dbReference>
<gene>
    <name evidence="4" type="ORF">C2E20_8218</name>
</gene>
<feature type="compositionally biased region" description="Low complexity" evidence="2">
    <location>
        <begin position="1412"/>
        <end position="1432"/>
    </location>
</feature>
<dbReference type="PROSITE" id="PS50004">
    <property type="entry name" value="C2"/>
    <property type="match status" value="1"/>
</dbReference>
<protein>
    <recommendedName>
        <fullName evidence="3">C2 domain-containing protein</fullName>
    </recommendedName>
</protein>
<feature type="region of interest" description="Disordered" evidence="2">
    <location>
        <begin position="1412"/>
        <end position="1509"/>
    </location>
</feature>
<evidence type="ECO:0000313" key="4">
    <source>
        <dbReference type="EMBL" id="PSC68159.1"/>
    </source>
</evidence>
<feature type="region of interest" description="Disordered" evidence="2">
    <location>
        <begin position="878"/>
        <end position="898"/>
    </location>
</feature>
<feature type="compositionally biased region" description="Polar residues" evidence="2">
    <location>
        <begin position="1457"/>
        <end position="1473"/>
    </location>
</feature>
<dbReference type="Pfam" id="PF25339">
    <property type="entry name" value="C2_C2CD3_N"/>
    <property type="match status" value="1"/>
</dbReference>
<name>A0A2P6V235_9CHLO</name>
<feature type="region of interest" description="Disordered" evidence="2">
    <location>
        <begin position="1848"/>
        <end position="1899"/>
    </location>
</feature>
<evidence type="ECO:0000313" key="5">
    <source>
        <dbReference type="Proteomes" id="UP000239649"/>
    </source>
</evidence>
<keyword evidence="1" id="KW-0175">Coiled coil</keyword>
<proteinExistence type="predicted"/>
<comment type="caution">
    <text evidence="4">The sequence shown here is derived from an EMBL/GenBank/DDBJ whole genome shotgun (WGS) entry which is preliminary data.</text>
</comment>